<dbReference type="SMART" id="SM00418">
    <property type="entry name" value="HTH_ARSR"/>
    <property type="match status" value="1"/>
</dbReference>
<dbReference type="InterPro" id="IPR036388">
    <property type="entry name" value="WH-like_DNA-bd_sf"/>
</dbReference>
<proteinExistence type="predicted"/>
<dbReference type="InterPro" id="IPR011991">
    <property type="entry name" value="ArsR-like_HTH"/>
</dbReference>
<evidence type="ECO:0000256" key="1">
    <source>
        <dbReference type="ARBA" id="ARBA00023015"/>
    </source>
</evidence>
<dbReference type="AlphaFoldDB" id="A0A1G9BTB4"/>
<organism evidence="5 6">
    <name type="scientific">Nonomuraea maritima</name>
    <dbReference type="NCBI Taxonomy" id="683260"/>
    <lineage>
        <taxon>Bacteria</taxon>
        <taxon>Bacillati</taxon>
        <taxon>Actinomycetota</taxon>
        <taxon>Actinomycetes</taxon>
        <taxon>Streptosporangiales</taxon>
        <taxon>Streptosporangiaceae</taxon>
        <taxon>Nonomuraea</taxon>
    </lineage>
</organism>
<sequence length="325" mass="36158">MLRVHFSSQDWERLRIVSRPDPMWEMLLSLYMLGEASDETVFGQWRQRVLHRMPRESRILLDLVPAQGYSPDFLSPCLGGEDPTDGIDAVLNTPRGRIAEQLDLRFGDGPRPTWTRALARKESAAVRALGRSMRGYFDVALRPYWRYISQVAERGAAAARDGTASLILRLKDRPSVRSAPRTTVELAYGMEQDLELRGRGLMLVPAFFCAVNPVTFHDPSLPPVLLYPVAHQPASFLARAAAGSGPTEEVLRRLFGRTRALVLRTLSESVRTTGEIARVLDISVASASEHASLLRAAGLVASERYGNTVRHTLTPLGVELLHQPR</sequence>
<dbReference type="SUPFAM" id="SSF46785">
    <property type="entry name" value="Winged helix' DNA-binding domain"/>
    <property type="match status" value="1"/>
</dbReference>
<dbReference type="InterPro" id="IPR051011">
    <property type="entry name" value="Metal_resp_trans_reg"/>
</dbReference>
<protein>
    <submittedName>
        <fullName evidence="5">DNA-binding transcriptional regulator, ArsR family</fullName>
    </submittedName>
</protein>
<accession>A0A1G9BTB4</accession>
<reference evidence="5 6" key="1">
    <citation type="submission" date="2016-10" db="EMBL/GenBank/DDBJ databases">
        <authorList>
            <person name="de Groot N.N."/>
        </authorList>
    </citation>
    <scope>NUCLEOTIDE SEQUENCE [LARGE SCALE GENOMIC DNA]</scope>
    <source>
        <strain evidence="5 6">CGMCC 4.5681</strain>
    </source>
</reference>
<dbReference type="GO" id="GO:0003677">
    <property type="term" value="F:DNA binding"/>
    <property type="evidence" value="ECO:0007669"/>
    <property type="project" value="UniProtKB-KW"/>
</dbReference>
<dbReference type="PANTHER" id="PTHR43132:SF8">
    <property type="entry name" value="HTH-TYPE TRANSCRIPTIONAL REGULATOR KMTR"/>
    <property type="match status" value="1"/>
</dbReference>
<dbReference type="EMBL" id="FNFB01000007">
    <property type="protein sequence ID" value="SDK42718.1"/>
    <property type="molecule type" value="Genomic_DNA"/>
</dbReference>
<evidence type="ECO:0000313" key="6">
    <source>
        <dbReference type="Proteomes" id="UP000198683"/>
    </source>
</evidence>
<evidence type="ECO:0000256" key="3">
    <source>
        <dbReference type="ARBA" id="ARBA00023163"/>
    </source>
</evidence>
<keyword evidence="3" id="KW-0804">Transcription</keyword>
<dbReference type="STRING" id="683260.SAMN05421874_107285"/>
<dbReference type="GO" id="GO:0003700">
    <property type="term" value="F:DNA-binding transcription factor activity"/>
    <property type="evidence" value="ECO:0007669"/>
    <property type="project" value="InterPro"/>
</dbReference>
<gene>
    <name evidence="5" type="ORF">SAMN05421874_107285</name>
</gene>
<evidence type="ECO:0000256" key="2">
    <source>
        <dbReference type="ARBA" id="ARBA00023125"/>
    </source>
</evidence>
<keyword evidence="1" id="KW-0805">Transcription regulation</keyword>
<dbReference type="PANTHER" id="PTHR43132">
    <property type="entry name" value="ARSENICAL RESISTANCE OPERON REPRESSOR ARSR-RELATED"/>
    <property type="match status" value="1"/>
</dbReference>
<dbReference type="InterPro" id="IPR001845">
    <property type="entry name" value="HTH_ArsR_DNA-bd_dom"/>
</dbReference>
<evidence type="ECO:0000313" key="5">
    <source>
        <dbReference type="EMBL" id="SDK42718.1"/>
    </source>
</evidence>
<feature type="domain" description="HTH arsR-type" evidence="4">
    <location>
        <begin position="239"/>
        <end position="325"/>
    </location>
</feature>
<keyword evidence="2 5" id="KW-0238">DNA-binding</keyword>
<dbReference type="PROSITE" id="PS50987">
    <property type="entry name" value="HTH_ARSR_2"/>
    <property type="match status" value="1"/>
</dbReference>
<name>A0A1G9BTB4_9ACTN</name>
<dbReference type="Gene3D" id="1.10.10.10">
    <property type="entry name" value="Winged helix-like DNA-binding domain superfamily/Winged helix DNA-binding domain"/>
    <property type="match status" value="1"/>
</dbReference>
<keyword evidence="6" id="KW-1185">Reference proteome</keyword>
<dbReference type="Proteomes" id="UP000198683">
    <property type="component" value="Unassembled WGS sequence"/>
</dbReference>
<dbReference type="CDD" id="cd00090">
    <property type="entry name" value="HTH_ARSR"/>
    <property type="match status" value="1"/>
</dbReference>
<dbReference type="InterPro" id="IPR036390">
    <property type="entry name" value="WH_DNA-bd_sf"/>
</dbReference>
<dbReference type="Pfam" id="PF01022">
    <property type="entry name" value="HTH_5"/>
    <property type="match status" value="1"/>
</dbReference>
<evidence type="ECO:0000259" key="4">
    <source>
        <dbReference type="PROSITE" id="PS50987"/>
    </source>
</evidence>